<protein>
    <recommendedName>
        <fullName evidence="1">tRNA:m(4)X modification enzyme TRM13</fullName>
        <ecNumber evidence="1">2.1.1.225</ecNumber>
    </recommendedName>
</protein>
<evidence type="ECO:0000259" key="3">
    <source>
        <dbReference type="Pfam" id="PF05206"/>
    </source>
</evidence>
<keyword evidence="1" id="KW-0863">Zinc-finger</keyword>
<sequence>MEDGLQGVPAALDNGCADAEDALPDFFATDFFAEDDEAEEEEEVKSSTKSRKAQKRSERACARAAHEKANTRELRALFEVLKALPAALPGLASEQEAARTLATDSTLADSLGGKGKGKVGKPRNIAPDLEEVESALAAAEAALQTPCPYRSLPEVCGPCGGVEVLASMVDRPPKYQEKYLAQELSLLAKVWALAGGKDDPSRHDEGRLAVIDIGAGNGCLALLAAVLLDAHAVMIDHTLPPEPLRVEDKVPEPWKSLVLRVTGDVADLDAMGALEPLLARHGIRRVIVIAKHLCGVGTDLALRLVSRWCKSSRDGSGSSEAGVTVLGAVFATCCGHKIGEADRQIYSELHAGDSYLMASTGNDAERLQQLLKLCTRCVAWRTTAGAAANRITPLQVRAAELFEDALQQPRLNMLKSIFPSAVEVAFVPQRSSPQNRCLIAGSEAGVRRAAASGEGEAAAAECLAALSAARDKLIAACGGPLDLKPHGFVSSKYDYDGM</sequence>
<keyword evidence="1" id="KW-0489">Methyltransferase</keyword>
<dbReference type="EC" id="2.1.1.225" evidence="1"/>
<dbReference type="Proteomes" id="UP000654075">
    <property type="component" value="Unassembled WGS sequence"/>
</dbReference>
<keyword evidence="1" id="KW-0862">Zinc</keyword>
<keyword evidence="5" id="KW-1185">Reference proteome</keyword>
<evidence type="ECO:0000256" key="1">
    <source>
        <dbReference type="RuleBase" id="RU367103"/>
    </source>
</evidence>
<comment type="catalytic activity">
    <reaction evidence="1">
        <text>adenosine(4) in tRNA(His) + S-adenosyl-L-methionine = 2'-O-methyladenosine(4) in tRNA(His) + S-adenosyl-L-homocysteine + H(+)</text>
        <dbReference type="Rhea" id="RHEA:43196"/>
        <dbReference type="Rhea" id="RHEA-COMP:10401"/>
        <dbReference type="Rhea" id="RHEA-COMP:10402"/>
        <dbReference type="ChEBI" id="CHEBI:15378"/>
        <dbReference type="ChEBI" id="CHEBI:57856"/>
        <dbReference type="ChEBI" id="CHEBI:59789"/>
        <dbReference type="ChEBI" id="CHEBI:74411"/>
        <dbReference type="ChEBI" id="CHEBI:74477"/>
        <dbReference type="EC" id="2.1.1.225"/>
    </reaction>
</comment>
<reference evidence="4" key="1">
    <citation type="submission" date="2021-02" db="EMBL/GenBank/DDBJ databases">
        <authorList>
            <person name="Dougan E. K."/>
            <person name="Rhodes N."/>
            <person name="Thang M."/>
            <person name="Chan C."/>
        </authorList>
    </citation>
    <scope>NUCLEOTIDE SEQUENCE</scope>
</reference>
<dbReference type="Pfam" id="PF05206">
    <property type="entry name" value="TRM13"/>
    <property type="match status" value="1"/>
</dbReference>
<evidence type="ECO:0000313" key="4">
    <source>
        <dbReference type="EMBL" id="CAE8634730.1"/>
    </source>
</evidence>
<evidence type="ECO:0000256" key="2">
    <source>
        <dbReference type="SAM" id="MobiDB-lite"/>
    </source>
</evidence>
<dbReference type="PANTHER" id="PTHR12998:SF0">
    <property type="entry name" value="TRNA:M(4)X MODIFICATION ENZYME TRM13 HOMOLOG"/>
    <property type="match status" value="1"/>
</dbReference>
<feature type="domain" description="Methyltransferase TRM13" evidence="3">
    <location>
        <begin position="209"/>
        <end position="380"/>
    </location>
</feature>
<feature type="compositionally biased region" description="Basic and acidic residues" evidence="2">
    <location>
        <begin position="55"/>
        <end position="64"/>
    </location>
</feature>
<keyword evidence="1" id="KW-0479">Metal-binding</keyword>
<gene>
    <name evidence="4" type="ORF">PGLA1383_LOCUS50351</name>
</gene>
<organism evidence="4 5">
    <name type="scientific">Polarella glacialis</name>
    <name type="common">Dinoflagellate</name>
    <dbReference type="NCBI Taxonomy" id="89957"/>
    <lineage>
        <taxon>Eukaryota</taxon>
        <taxon>Sar</taxon>
        <taxon>Alveolata</taxon>
        <taxon>Dinophyceae</taxon>
        <taxon>Suessiales</taxon>
        <taxon>Suessiaceae</taxon>
        <taxon>Polarella</taxon>
    </lineage>
</organism>
<dbReference type="EMBL" id="CAJNNV010031122">
    <property type="protein sequence ID" value="CAE8634730.1"/>
    <property type="molecule type" value="Genomic_DNA"/>
</dbReference>
<proteinExistence type="inferred from homology"/>
<dbReference type="OrthoDB" id="258806at2759"/>
<accession>A0A813HAQ9</accession>
<dbReference type="GO" id="GO:0030488">
    <property type="term" value="P:tRNA methylation"/>
    <property type="evidence" value="ECO:0007669"/>
    <property type="project" value="InterPro"/>
</dbReference>
<feature type="compositionally biased region" description="Acidic residues" evidence="2">
    <location>
        <begin position="33"/>
        <end position="43"/>
    </location>
</feature>
<comment type="function">
    <text evidence="1">tRNA methylase which 2'-O-methylates cytidine(4) in tRNA(Pro) and tRNA(Gly)(GCC), and adenosine(4) in tRNA(His).</text>
</comment>
<comment type="similarity">
    <text evidence="1">Belongs to the methyltransferase TRM13 family.</text>
</comment>
<comment type="caution">
    <text evidence="4">The sequence shown here is derived from an EMBL/GenBank/DDBJ whole genome shotgun (WGS) entry which is preliminary data.</text>
</comment>
<feature type="region of interest" description="Disordered" evidence="2">
    <location>
        <begin position="33"/>
        <end position="64"/>
    </location>
</feature>
<comment type="catalytic activity">
    <reaction evidence="1">
        <text>cytidine(4) in tRNA(Gly)(GCC) + S-adenosyl-L-methionine = 2'-O-methylcytidine(4) in tRNA(Gly)(GCC) + S-adenosyl-L-homocysteine + H(+)</text>
        <dbReference type="Rhea" id="RHEA:43192"/>
        <dbReference type="Rhea" id="RHEA-COMP:10399"/>
        <dbReference type="Rhea" id="RHEA-COMP:10400"/>
        <dbReference type="ChEBI" id="CHEBI:15378"/>
        <dbReference type="ChEBI" id="CHEBI:57856"/>
        <dbReference type="ChEBI" id="CHEBI:59789"/>
        <dbReference type="ChEBI" id="CHEBI:74495"/>
        <dbReference type="ChEBI" id="CHEBI:82748"/>
        <dbReference type="EC" id="2.1.1.225"/>
    </reaction>
</comment>
<keyword evidence="1" id="KW-0949">S-adenosyl-L-methionine</keyword>
<comment type="catalytic activity">
    <reaction evidence="1">
        <text>cytidine(4) in tRNA(Pro) + S-adenosyl-L-methionine = 2'-O-methylcytidine(4) in tRNA(Pro) + S-adenosyl-L-homocysteine + H(+)</text>
        <dbReference type="Rhea" id="RHEA:32767"/>
        <dbReference type="Rhea" id="RHEA-COMP:10397"/>
        <dbReference type="Rhea" id="RHEA-COMP:10398"/>
        <dbReference type="ChEBI" id="CHEBI:15378"/>
        <dbReference type="ChEBI" id="CHEBI:57856"/>
        <dbReference type="ChEBI" id="CHEBI:59789"/>
        <dbReference type="ChEBI" id="CHEBI:74495"/>
        <dbReference type="ChEBI" id="CHEBI:82748"/>
        <dbReference type="EC" id="2.1.1.225"/>
    </reaction>
</comment>
<dbReference type="GO" id="GO:0008270">
    <property type="term" value="F:zinc ion binding"/>
    <property type="evidence" value="ECO:0007669"/>
    <property type="project" value="UniProtKB-KW"/>
</dbReference>
<keyword evidence="1" id="KW-0819">tRNA processing</keyword>
<evidence type="ECO:0000313" key="5">
    <source>
        <dbReference type="Proteomes" id="UP000654075"/>
    </source>
</evidence>
<name>A0A813HAQ9_POLGL</name>
<dbReference type="PANTHER" id="PTHR12998">
    <property type="entry name" value="TRNA:M(4)X MODIFICATION ENZYME TRM13 HOMOLOG"/>
    <property type="match status" value="1"/>
</dbReference>
<dbReference type="InterPro" id="IPR039044">
    <property type="entry name" value="Trm13"/>
</dbReference>
<dbReference type="GO" id="GO:0106050">
    <property type="term" value="F:tRNA 2'-O-methyltransferase activity"/>
    <property type="evidence" value="ECO:0007669"/>
    <property type="project" value="UniProtKB-UniRule"/>
</dbReference>
<keyword evidence="1" id="KW-0808">Transferase</keyword>
<dbReference type="InterPro" id="IPR007871">
    <property type="entry name" value="Methyltransferase_TRM13"/>
</dbReference>
<dbReference type="AlphaFoldDB" id="A0A813HAQ9"/>